<evidence type="ECO:0000259" key="2">
    <source>
        <dbReference type="Pfam" id="PF01425"/>
    </source>
</evidence>
<keyword evidence="5" id="KW-1185">Reference proteome</keyword>
<gene>
    <name evidence="4" type="ORF">FOMPIDRAFT_1136888</name>
</gene>
<evidence type="ECO:0000259" key="3">
    <source>
        <dbReference type="Pfam" id="PF26053"/>
    </source>
</evidence>
<dbReference type="OrthoDB" id="5423360at2759"/>
<dbReference type="Pfam" id="PF26053">
    <property type="entry name" value="DUF8016"/>
    <property type="match status" value="1"/>
</dbReference>
<feature type="domain" description="Amidase" evidence="2">
    <location>
        <begin position="218"/>
        <end position="379"/>
    </location>
</feature>
<sequence length="656" mass="70966">MLWILLVCAVWVPFAAAQQTLLSSGETFTLANIPYHAPPGPVSRFGSEALEEINRQLGMRGTPKRFSAFSVMQTPESDFADSDLDSIVQAWKAKDDVWSEAFLHGLYIAYNGSQDAATSSVTVTAQSQHAIHFLIHSSNQSASAPLANDLPAGPYLLDLSSGDIHEVYRLYNDEQQSFLYGTFPDPNGGYTVLSAKIPGAATESIGVPSRLYFTPTIEKPLAGLRLAVKDIYDIQGLRTGCGNRAYWQLYPPKNQTAPAVQRLLDSGLVLVGKTKSSQFANGEVATDDWVDLHAPYNPRGDGYQDGSSSSTGSGTAMAAYPWLDYAIGTDTGGSMRGPAGANGVFGNRPSHGAVLLDDVMPLSPPLDTAGIFARDAHMWAAAGHWWYQNFTSFPAFPRKLLFPTEYFGGSYLTNPPEPGTAAAVFNKFIMAMETSLGITRTEIDLDSLWGNSSLSASHGSLETMLYATYPNLITMDQTKLLAEPFMAEYAAANRGRKPFIDPVPLSRWEYGWSQPTDAYEEQFANKTTFMNWFTSEVVVGGDADSCSESILIYPQSSGGTTYRNAYTGPPGTPAGFSIQRAAVFAETPDMVVPIGELAYNSTITGMTEYLPVTLSFIAAKGCDLVLFDLFVALQDAGVIKPVITGSRLYNGVPTEE</sequence>
<dbReference type="HOGENOM" id="CLU_020129_1_0_1"/>
<dbReference type="Gene3D" id="3.90.1300.10">
    <property type="entry name" value="Amidase signature (AS) domain"/>
    <property type="match status" value="1"/>
</dbReference>
<dbReference type="InterPro" id="IPR023631">
    <property type="entry name" value="Amidase_dom"/>
</dbReference>
<dbReference type="Proteomes" id="UP000015241">
    <property type="component" value="Unassembled WGS sequence"/>
</dbReference>
<dbReference type="Pfam" id="PF01425">
    <property type="entry name" value="Amidase"/>
    <property type="match status" value="1"/>
</dbReference>
<proteinExistence type="predicted"/>
<dbReference type="AlphaFoldDB" id="S8DHL4"/>
<reference evidence="4 5" key="1">
    <citation type="journal article" date="2012" name="Science">
        <title>The Paleozoic origin of enzymatic lignin decomposition reconstructed from 31 fungal genomes.</title>
        <authorList>
            <person name="Floudas D."/>
            <person name="Binder M."/>
            <person name="Riley R."/>
            <person name="Barry K."/>
            <person name="Blanchette R.A."/>
            <person name="Henrissat B."/>
            <person name="Martinez A.T."/>
            <person name="Otillar R."/>
            <person name="Spatafora J.W."/>
            <person name="Yadav J.S."/>
            <person name="Aerts A."/>
            <person name="Benoit I."/>
            <person name="Boyd A."/>
            <person name="Carlson A."/>
            <person name="Copeland A."/>
            <person name="Coutinho P.M."/>
            <person name="de Vries R.P."/>
            <person name="Ferreira P."/>
            <person name="Findley K."/>
            <person name="Foster B."/>
            <person name="Gaskell J."/>
            <person name="Glotzer D."/>
            <person name="Gorecki P."/>
            <person name="Heitman J."/>
            <person name="Hesse C."/>
            <person name="Hori C."/>
            <person name="Igarashi K."/>
            <person name="Jurgens J.A."/>
            <person name="Kallen N."/>
            <person name="Kersten P."/>
            <person name="Kohler A."/>
            <person name="Kuees U."/>
            <person name="Kumar T.K.A."/>
            <person name="Kuo A."/>
            <person name="LaButti K."/>
            <person name="Larrondo L.F."/>
            <person name="Lindquist E."/>
            <person name="Ling A."/>
            <person name="Lombard V."/>
            <person name="Lucas S."/>
            <person name="Lundell T."/>
            <person name="Martin R."/>
            <person name="McLaughlin D.J."/>
            <person name="Morgenstern I."/>
            <person name="Morin E."/>
            <person name="Murat C."/>
            <person name="Nagy L.G."/>
            <person name="Nolan M."/>
            <person name="Ohm R.A."/>
            <person name="Patyshakuliyeva A."/>
            <person name="Rokas A."/>
            <person name="Ruiz-Duenas F.J."/>
            <person name="Sabat G."/>
            <person name="Salamov A."/>
            <person name="Samejima M."/>
            <person name="Schmutz J."/>
            <person name="Slot J.C."/>
            <person name="St John F."/>
            <person name="Stenlid J."/>
            <person name="Sun H."/>
            <person name="Sun S."/>
            <person name="Syed K."/>
            <person name="Tsang A."/>
            <person name="Wiebenga A."/>
            <person name="Young D."/>
            <person name="Pisabarro A."/>
            <person name="Eastwood D.C."/>
            <person name="Martin F."/>
            <person name="Cullen D."/>
            <person name="Grigoriev I.V."/>
            <person name="Hibbett D.S."/>
        </authorList>
    </citation>
    <scope>NUCLEOTIDE SEQUENCE</scope>
    <source>
        <strain evidence="5">FP-58527</strain>
    </source>
</reference>
<keyword evidence="1" id="KW-0732">Signal</keyword>
<dbReference type="EMBL" id="KE504304">
    <property type="protein sequence ID" value="EPS93046.1"/>
    <property type="molecule type" value="Genomic_DNA"/>
</dbReference>
<dbReference type="SUPFAM" id="SSF75304">
    <property type="entry name" value="Amidase signature (AS) enzymes"/>
    <property type="match status" value="1"/>
</dbReference>
<dbReference type="eggNOG" id="KOG1211">
    <property type="taxonomic scope" value="Eukaryota"/>
</dbReference>
<dbReference type="PANTHER" id="PTHR46310">
    <property type="entry name" value="AMIDASE 1"/>
    <property type="match status" value="1"/>
</dbReference>
<evidence type="ECO:0000313" key="4">
    <source>
        <dbReference type="EMBL" id="EPS93046.1"/>
    </source>
</evidence>
<organism evidence="4 5">
    <name type="scientific">Fomitopsis schrenkii</name>
    <name type="common">Brown rot fungus</name>
    <dbReference type="NCBI Taxonomy" id="2126942"/>
    <lineage>
        <taxon>Eukaryota</taxon>
        <taxon>Fungi</taxon>
        <taxon>Dikarya</taxon>
        <taxon>Basidiomycota</taxon>
        <taxon>Agaricomycotina</taxon>
        <taxon>Agaricomycetes</taxon>
        <taxon>Polyporales</taxon>
        <taxon>Fomitopsis</taxon>
    </lineage>
</organism>
<accession>S8DHL4</accession>
<feature type="domain" description="Scytalone dehydratase-like protein Arp1 N-terminal" evidence="3">
    <location>
        <begin position="65"/>
        <end position="171"/>
    </location>
</feature>
<protein>
    <submittedName>
        <fullName evidence="4">Uncharacterized protein</fullName>
    </submittedName>
</protein>
<feature type="chain" id="PRO_5004562475" evidence="1">
    <location>
        <begin position="18"/>
        <end position="656"/>
    </location>
</feature>
<dbReference type="STRING" id="743788.S8DHL4"/>
<dbReference type="PANTHER" id="PTHR46310:SF7">
    <property type="entry name" value="AMIDASE 1"/>
    <property type="match status" value="1"/>
</dbReference>
<dbReference type="InParanoid" id="S8DHL4"/>
<evidence type="ECO:0000313" key="5">
    <source>
        <dbReference type="Proteomes" id="UP000015241"/>
    </source>
</evidence>
<evidence type="ECO:0000256" key="1">
    <source>
        <dbReference type="SAM" id="SignalP"/>
    </source>
</evidence>
<dbReference type="InterPro" id="IPR036928">
    <property type="entry name" value="AS_sf"/>
</dbReference>
<dbReference type="InterPro" id="IPR058329">
    <property type="entry name" value="Arp1_N"/>
</dbReference>
<name>S8DHL4_FOMSC</name>
<feature type="signal peptide" evidence="1">
    <location>
        <begin position="1"/>
        <end position="17"/>
    </location>
</feature>